<sequence length="98" mass="11129">MCLGCSHPHLMANAKQSFPTKQPGMTRQRSTEPEIFTFDIPPEVRHTTDISPRLRARRRPVKILYPAQVCRVDNSQGSERVTFSSLEAETGLQFSSRI</sequence>
<evidence type="ECO:0000313" key="2">
    <source>
        <dbReference type="Proteomes" id="UP000287033"/>
    </source>
</evidence>
<comment type="caution">
    <text evidence="1">The sequence shown here is derived from an EMBL/GenBank/DDBJ whole genome shotgun (WGS) entry which is preliminary data.</text>
</comment>
<reference evidence="1 2" key="1">
    <citation type="journal article" date="2018" name="Nat. Ecol. Evol.">
        <title>Shark genomes provide insights into elasmobranch evolution and the origin of vertebrates.</title>
        <authorList>
            <person name="Hara Y"/>
            <person name="Yamaguchi K"/>
            <person name="Onimaru K"/>
            <person name="Kadota M"/>
            <person name="Koyanagi M"/>
            <person name="Keeley SD"/>
            <person name="Tatsumi K"/>
            <person name="Tanaka K"/>
            <person name="Motone F"/>
            <person name="Kageyama Y"/>
            <person name="Nozu R"/>
            <person name="Adachi N"/>
            <person name="Nishimura O"/>
            <person name="Nakagawa R"/>
            <person name="Tanegashima C"/>
            <person name="Kiyatake I"/>
            <person name="Matsumoto R"/>
            <person name="Murakumo K"/>
            <person name="Nishida K"/>
            <person name="Terakita A"/>
            <person name="Kuratani S"/>
            <person name="Sato K"/>
            <person name="Hyodo S Kuraku.S."/>
        </authorList>
    </citation>
    <scope>NUCLEOTIDE SEQUENCE [LARGE SCALE GENOMIC DNA]</scope>
</reference>
<dbReference type="AlphaFoldDB" id="A0A401TFG0"/>
<dbReference type="Proteomes" id="UP000287033">
    <property type="component" value="Unassembled WGS sequence"/>
</dbReference>
<dbReference type="EMBL" id="BEZZ01053310">
    <property type="protein sequence ID" value="GCC41390.1"/>
    <property type="molecule type" value="Genomic_DNA"/>
</dbReference>
<dbReference type="OrthoDB" id="9949267at2759"/>
<proteinExistence type="predicted"/>
<gene>
    <name evidence="1" type="ORF">chiPu_0025164</name>
</gene>
<organism evidence="1 2">
    <name type="scientific">Chiloscyllium punctatum</name>
    <name type="common">Brownbanded bambooshark</name>
    <name type="synonym">Hemiscyllium punctatum</name>
    <dbReference type="NCBI Taxonomy" id="137246"/>
    <lineage>
        <taxon>Eukaryota</taxon>
        <taxon>Metazoa</taxon>
        <taxon>Chordata</taxon>
        <taxon>Craniata</taxon>
        <taxon>Vertebrata</taxon>
        <taxon>Chondrichthyes</taxon>
        <taxon>Elasmobranchii</taxon>
        <taxon>Galeomorphii</taxon>
        <taxon>Galeoidea</taxon>
        <taxon>Orectolobiformes</taxon>
        <taxon>Hemiscylliidae</taxon>
        <taxon>Chiloscyllium</taxon>
    </lineage>
</organism>
<accession>A0A401TFG0</accession>
<name>A0A401TFG0_CHIPU</name>
<protein>
    <submittedName>
        <fullName evidence="1">Uncharacterized protein</fullName>
    </submittedName>
</protein>
<evidence type="ECO:0000313" key="1">
    <source>
        <dbReference type="EMBL" id="GCC41390.1"/>
    </source>
</evidence>
<keyword evidence="2" id="KW-1185">Reference proteome</keyword>